<dbReference type="InterPro" id="IPR036188">
    <property type="entry name" value="FAD/NAD-bd_sf"/>
</dbReference>
<dbReference type="AlphaFoldDB" id="A0A1Y2MII3"/>
<dbReference type="SUPFAM" id="SSF51905">
    <property type="entry name" value="FAD/NAD(P)-binding domain"/>
    <property type="match status" value="1"/>
</dbReference>
<sequence>MISGFDVANDRLRVLATGATGSDDLTVDVLVPATGFRPDLSILSELRLELDPAVDAPRQLGPLIDPEFHSCGSVEPHGEKALSHPEPGFYIVGMKSYGRAPTFLMATGYEQVRSIAAALAGDREAADAVHLDLPETGVCSADLSASCDAPTEPQLVTAGTPAPTSPTCC</sequence>
<organism evidence="1 2">
    <name type="scientific">Pseudonocardia autotrophica</name>
    <name type="common">Amycolata autotrophica</name>
    <name type="synonym">Nocardia autotrophica</name>
    <dbReference type="NCBI Taxonomy" id="2074"/>
    <lineage>
        <taxon>Bacteria</taxon>
        <taxon>Bacillati</taxon>
        <taxon>Actinomycetota</taxon>
        <taxon>Actinomycetes</taxon>
        <taxon>Pseudonocardiales</taxon>
        <taxon>Pseudonocardiaceae</taxon>
        <taxon>Pseudonocardia</taxon>
    </lineage>
</organism>
<name>A0A1Y2MII3_PSEAH</name>
<keyword evidence="2" id="KW-1185">Reference proteome</keyword>
<comment type="caution">
    <text evidence="1">The sequence shown here is derived from an EMBL/GenBank/DDBJ whole genome shotgun (WGS) entry which is preliminary data.</text>
</comment>
<reference evidence="1 2" key="1">
    <citation type="submission" date="2016-09" db="EMBL/GenBank/DDBJ databases">
        <title>Pseudonocardia autotrophica DSM535, a candidate organism with high potential of specific P450 cytochromes.</title>
        <authorList>
            <person name="Grumaz C."/>
            <person name="Vainshtein Y."/>
            <person name="Kirstahler P."/>
            <person name="Sohn K."/>
        </authorList>
    </citation>
    <scope>NUCLEOTIDE SEQUENCE [LARGE SCALE GENOMIC DNA]</scope>
    <source>
        <strain evidence="1 2">DSM 535</strain>
    </source>
</reference>
<protein>
    <recommendedName>
        <fullName evidence="3">Flavoprotein</fullName>
    </recommendedName>
</protein>
<evidence type="ECO:0000313" key="1">
    <source>
        <dbReference type="EMBL" id="OSY34507.1"/>
    </source>
</evidence>
<proteinExistence type="predicted"/>
<gene>
    <name evidence="1" type="ORF">BG845_06782</name>
</gene>
<dbReference type="EMBL" id="MIGB01000083">
    <property type="protein sequence ID" value="OSY34507.1"/>
    <property type="molecule type" value="Genomic_DNA"/>
</dbReference>
<dbReference type="STRING" id="2074.BG845_06782"/>
<evidence type="ECO:0000313" key="2">
    <source>
        <dbReference type="Proteomes" id="UP000194360"/>
    </source>
</evidence>
<accession>A0A1Y2MII3</accession>
<dbReference type="RefSeq" id="WP_373865554.1">
    <property type="nucleotide sequence ID" value="NZ_MIGB01000083.1"/>
</dbReference>
<dbReference type="Proteomes" id="UP000194360">
    <property type="component" value="Unassembled WGS sequence"/>
</dbReference>
<evidence type="ECO:0008006" key="3">
    <source>
        <dbReference type="Google" id="ProtNLM"/>
    </source>
</evidence>